<evidence type="ECO:0000256" key="1">
    <source>
        <dbReference type="SAM" id="MobiDB-lite"/>
    </source>
</evidence>
<feature type="region of interest" description="Disordered" evidence="1">
    <location>
        <begin position="58"/>
        <end position="83"/>
    </location>
</feature>
<sequence length="100" mass="11681">MKRVALKLDWMMKECQTFHMKKHASLLNRCSSILNSCHFFNEFKAELGSRLFRRRNSKSSALSDGQKRPSVLDGHPACVQSQPSMWQTSLRRLRKGWNNL</sequence>
<proteinExistence type="predicted"/>
<protein>
    <submittedName>
        <fullName evidence="2">Uncharacterized protein</fullName>
    </submittedName>
</protein>
<accession>A0A6M2EK91</accession>
<evidence type="ECO:0000313" key="2">
    <source>
        <dbReference type="EMBL" id="NUU84708.1"/>
    </source>
</evidence>
<organism evidence="2">
    <name type="scientific">Populus davidiana</name>
    <dbReference type="NCBI Taxonomy" id="266767"/>
    <lineage>
        <taxon>Eukaryota</taxon>
        <taxon>Viridiplantae</taxon>
        <taxon>Streptophyta</taxon>
        <taxon>Embryophyta</taxon>
        <taxon>Tracheophyta</taxon>
        <taxon>Spermatophyta</taxon>
        <taxon>Magnoliopsida</taxon>
        <taxon>eudicotyledons</taxon>
        <taxon>Gunneridae</taxon>
        <taxon>Pentapetalae</taxon>
        <taxon>rosids</taxon>
        <taxon>fabids</taxon>
        <taxon>Malpighiales</taxon>
        <taxon>Salicaceae</taxon>
        <taxon>Saliceae</taxon>
        <taxon>Populus</taxon>
    </lineage>
</organism>
<reference evidence="2" key="1">
    <citation type="submission" date="2020-03" db="EMBL/GenBank/DDBJ databases">
        <authorList>
            <person name="Zhang R."/>
        </authorList>
    </citation>
    <scope>NUCLEOTIDE SEQUENCE</scope>
</reference>
<dbReference type="AlphaFoldDB" id="A0A6M2EK91"/>
<name>A0A6M2EK91_9ROSI</name>
<dbReference type="EMBL" id="GILB01004375">
    <property type="protein sequence ID" value="NUU84708.1"/>
    <property type="molecule type" value="Transcribed_RNA"/>
</dbReference>